<dbReference type="PANTHER" id="PTHR45523:SF2">
    <property type="entry name" value="OS02G0470600 PROTEIN"/>
    <property type="match status" value="1"/>
</dbReference>
<keyword evidence="2" id="KW-1185">Reference proteome</keyword>
<dbReference type="Gramene" id="PRQ37894">
    <property type="protein sequence ID" value="PRQ37894"/>
    <property type="gene ID" value="RchiOBHm_Chr4g0407721"/>
</dbReference>
<comment type="caution">
    <text evidence="1">The sequence shown here is derived from an EMBL/GenBank/DDBJ whole genome shotgun (WGS) entry which is preliminary data.</text>
</comment>
<dbReference type="STRING" id="74649.A0A2P6QUQ7"/>
<accession>A0A2P6QUQ7</accession>
<evidence type="ECO:0000313" key="2">
    <source>
        <dbReference type="Proteomes" id="UP000238479"/>
    </source>
</evidence>
<evidence type="ECO:0000313" key="1">
    <source>
        <dbReference type="EMBL" id="PRQ37894.1"/>
    </source>
</evidence>
<protein>
    <submittedName>
        <fullName evidence="1">Putative PH domain-containing protein</fullName>
    </submittedName>
</protein>
<gene>
    <name evidence="1" type="ORF">RchiOBHm_Chr4g0407721</name>
</gene>
<dbReference type="PANTHER" id="PTHR45523">
    <property type="entry name" value="TETRATRICOPEPTIDE REPEAT (TPR)-CONTAINING PROTEIN-RELATED"/>
    <property type="match status" value="1"/>
</dbReference>
<sequence>MGFTFWLLAHAKVESVKSKEVAEQRMLLKKSWFSFRWRTPDESDDDTSEGSQSPEERLTEEEWQAINKLLSYQPDETLASHSGKDMPNMIRFMVTVSVDRAAARIVDINHTEILCCKFEQLQVSTKFKHQSTCCDVSCRFYGLYAPEGSLAQGIGNSVATWRPCFLVLSGTNICVLESEKSQTYQRYSSMAGGQVCEVPPTTSIGGSPFGLAVIHRGMDTQKAPSSVDVLGETIDRVAEIGEPPQTGNSKTADLVINGALVETKLSIYGKVGFTFLVGPFCQSIYRILNLIIFGFCHTGDKGAEELDETDA</sequence>
<dbReference type="Proteomes" id="UP000238479">
    <property type="component" value="Chromosome 4"/>
</dbReference>
<reference evidence="1 2" key="1">
    <citation type="journal article" date="2018" name="Nat. Genet.">
        <title>The Rosa genome provides new insights in the design of modern roses.</title>
        <authorList>
            <person name="Bendahmane M."/>
        </authorList>
    </citation>
    <scope>NUCLEOTIDE SEQUENCE [LARGE SCALE GENOMIC DNA]</scope>
    <source>
        <strain evidence="2">cv. Old Blush</strain>
    </source>
</reference>
<organism evidence="1 2">
    <name type="scientific">Rosa chinensis</name>
    <name type="common">China rose</name>
    <dbReference type="NCBI Taxonomy" id="74649"/>
    <lineage>
        <taxon>Eukaryota</taxon>
        <taxon>Viridiplantae</taxon>
        <taxon>Streptophyta</taxon>
        <taxon>Embryophyta</taxon>
        <taxon>Tracheophyta</taxon>
        <taxon>Spermatophyta</taxon>
        <taxon>Magnoliopsida</taxon>
        <taxon>eudicotyledons</taxon>
        <taxon>Gunneridae</taxon>
        <taxon>Pentapetalae</taxon>
        <taxon>rosids</taxon>
        <taxon>fabids</taxon>
        <taxon>Rosales</taxon>
        <taxon>Rosaceae</taxon>
        <taxon>Rosoideae</taxon>
        <taxon>Rosoideae incertae sedis</taxon>
        <taxon>Rosa</taxon>
    </lineage>
</organism>
<proteinExistence type="predicted"/>
<dbReference type="EMBL" id="PDCK01000042">
    <property type="protein sequence ID" value="PRQ37894.1"/>
    <property type="molecule type" value="Genomic_DNA"/>
</dbReference>
<name>A0A2P6QUQ7_ROSCH</name>
<dbReference type="AlphaFoldDB" id="A0A2P6QUQ7"/>